<evidence type="ECO:0000256" key="1">
    <source>
        <dbReference type="SAM" id="MobiDB-lite"/>
    </source>
</evidence>
<comment type="caution">
    <text evidence="2">The sequence shown here is derived from an EMBL/GenBank/DDBJ whole genome shotgun (WGS) entry which is preliminary data.</text>
</comment>
<organism evidence="2 3">
    <name type="scientific">Pseudomonas syringae pv. persicae</name>
    <dbReference type="NCBI Taxonomy" id="237306"/>
    <lineage>
        <taxon>Bacteria</taxon>
        <taxon>Pseudomonadati</taxon>
        <taxon>Pseudomonadota</taxon>
        <taxon>Gammaproteobacteria</taxon>
        <taxon>Pseudomonadales</taxon>
        <taxon>Pseudomonadaceae</taxon>
        <taxon>Pseudomonas</taxon>
    </lineage>
</organism>
<feature type="compositionally biased region" description="Basic and acidic residues" evidence="1">
    <location>
        <begin position="119"/>
        <end position="148"/>
    </location>
</feature>
<gene>
    <name evidence="2" type="ORF">ALQ30_200613</name>
</gene>
<name>A0A3M4AV10_9PSED</name>
<feature type="region of interest" description="Disordered" evidence="1">
    <location>
        <begin position="113"/>
        <end position="171"/>
    </location>
</feature>
<dbReference type="AlphaFoldDB" id="A0A3M4AV10"/>
<sequence length="171" mass="18809">MVDHQLGKPCCTQGVQEVLDQRNTARTHQRLGCMQGQRAHSLAFAGGENHRFHAVLFKQSISHSTWQSLKAAAFHNGQPLRQLFLPAAANWSAIDPIGPAPGASTTLLRIKQKSAGRLPDSEACRRDDRSARKSRSPSDDAVRPSDHWRARKLQNLPAPGYPAYSPDPSKS</sequence>
<evidence type="ECO:0000313" key="2">
    <source>
        <dbReference type="EMBL" id="RMP10818.1"/>
    </source>
</evidence>
<dbReference type="EMBL" id="RBQE01000150">
    <property type="protein sequence ID" value="RMP10818.1"/>
    <property type="molecule type" value="Genomic_DNA"/>
</dbReference>
<protein>
    <submittedName>
        <fullName evidence="2">Uncharacterized protein</fullName>
    </submittedName>
</protein>
<dbReference type="Proteomes" id="UP000281604">
    <property type="component" value="Unassembled WGS sequence"/>
</dbReference>
<accession>A0A3M4AV10</accession>
<proteinExistence type="predicted"/>
<evidence type="ECO:0000313" key="3">
    <source>
        <dbReference type="Proteomes" id="UP000281604"/>
    </source>
</evidence>
<reference evidence="2 3" key="1">
    <citation type="submission" date="2018-08" db="EMBL/GenBank/DDBJ databases">
        <title>Recombination of ecologically and evolutionarily significant loci maintains genetic cohesion in the Pseudomonas syringae species complex.</title>
        <authorList>
            <person name="Dillon M."/>
            <person name="Thakur S."/>
            <person name="Almeida R.N.D."/>
            <person name="Weir B.S."/>
            <person name="Guttman D.S."/>
        </authorList>
    </citation>
    <scope>NUCLEOTIDE SEQUENCE [LARGE SCALE GENOMIC DNA]</scope>
    <source>
        <strain evidence="2 3">ICMP 3706</strain>
    </source>
</reference>